<evidence type="ECO:0000256" key="1">
    <source>
        <dbReference type="SAM" id="SignalP"/>
    </source>
</evidence>
<sequence length="203" mass="21750">MRTTTILSLTLSLLSLGSNASNSSDISEIFPNLGTLPPTGDYSVVYINPDTHKLVEDSIPNVSKRGQSYYEDPLVALLRRNNAYGFCKAYCTGEKPSTVTKTKSATKTVAVSKSTTSCLNKCVPKTTVRTVKGASLAPSIVTTTTTAWLLSSRLVKRQSNLQCLKVNIGLGSSKVYESTPSSDEPVCTDLWPVTVSAFLATPC</sequence>
<dbReference type="OrthoDB" id="10603439at2759"/>
<name>A0A6A6R1V2_9PEZI</name>
<keyword evidence="1" id="KW-0732">Signal</keyword>
<feature type="chain" id="PRO_5025599970" description="WSC domain-containing protein" evidence="1">
    <location>
        <begin position="21"/>
        <end position="203"/>
    </location>
</feature>
<evidence type="ECO:0008006" key="4">
    <source>
        <dbReference type="Google" id="ProtNLM"/>
    </source>
</evidence>
<dbReference type="EMBL" id="MU004186">
    <property type="protein sequence ID" value="KAF2497920.1"/>
    <property type="molecule type" value="Genomic_DNA"/>
</dbReference>
<evidence type="ECO:0000313" key="3">
    <source>
        <dbReference type="Proteomes" id="UP000799750"/>
    </source>
</evidence>
<gene>
    <name evidence="2" type="ORF">BU16DRAFT_329055</name>
</gene>
<keyword evidence="3" id="KW-1185">Reference proteome</keyword>
<feature type="signal peptide" evidence="1">
    <location>
        <begin position="1"/>
        <end position="20"/>
    </location>
</feature>
<dbReference type="Proteomes" id="UP000799750">
    <property type="component" value="Unassembled WGS sequence"/>
</dbReference>
<protein>
    <recommendedName>
        <fullName evidence="4">WSC domain-containing protein</fullName>
    </recommendedName>
</protein>
<proteinExistence type="predicted"/>
<organism evidence="2 3">
    <name type="scientific">Lophium mytilinum</name>
    <dbReference type="NCBI Taxonomy" id="390894"/>
    <lineage>
        <taxon>Eukaryota</taxon>
        <taxon>Fungi</taxon>
        <taxon>Dikarya</taxon>
        <taxon>Ascomycota</taxon>
        <taxon>Pezizomycotina</taxon>
        <taxon>Dothideomycetes</taxon>
        <taxon>Pleosporomycetidae</taxon>
        <taxon>Mytilinidiales</taxon>
        <taxon>Mytilinidiaceae</taxon>
        <taxon>Lophium</taxon>
    </lineage>
</organism>
<reference evidence="2" key="1">
    <citation type="journal article" date="2020" name="Stud. Mycol.">
        <title>101 Dothideomycetes genomes: a test case for predicting lifestyles and emergence of pathogens.</title>
        <authorList>
            <person name="Haridas S."/>
            <person name="Albert R."/>
            <person name="Binder M."/>
            <person name="Bloem J."/>
            <person name="Labutti K."/>
            <person name="Salamov A."/>
            <person name="Andreopoulos B."/>
            <person name="Baker S."/>
            <person name="Barry K."/>
            <person name="Bills G."/>
            <person name="Bluhm B."/>
            <person name="Cannon C."/>
            <person name="Castanera R."/>
            <person name="Culley D."/>
            <person name="Daum C."/>
            <person name="Ezra D."/>
            <person name="Gonzalez J."/>
            <person name="Henrissat B."/>
            <person name="Kuo A."/>
            <person name="Liang C."/>
            <person name="Lipzen A."/>
            <person name="Lutzoni F."/>
            <person name="Magnuson J."/>
            <person name="Mondo S."/>
            <person name="Nolan M."/>
            <person name="Ohm R."/>
            <person name="Pangilinan J."/>
            <person name="Park H.-J."/>
            <person name="Ramirez L."/>
            <person name="Alfaro M."/>
            <person name="Sun H."/>
            <person name="Tritt A."/>
            <person name="Yoshinaga Y."/>
            <person name="Zwiers L.-H."/>
            <person name="Turgeon B."/>
            <person name="Goodwin S."/>
            <person name="Spatafora J."/>
            <person name="Crous P."/>
            <person name="Grigoriev I."/>
        </authorList>
    </citation>
    <scope>NUCLEOTIDE SEQUENCE</scope>
    <source>
        <strain evidence="2">CBS 269.34</strain>
    </source>
</reference>
<evidence type="ECO:0000313" key="2">
    <source>
        <dbReference type="EMBL" id="KAF2497920.1"/>
    </source>
</evidence>
<dbReference type="AlphaFoldDB" id="A0A6A6R1V2"/>
<accession>A0A6A6R1V2</accession>